<proteinExistence type="predicted"/>
<dbReference type="RefSeq" id="WP_076345112.1">
    <property type="nucleotide sequence ID" value="NZ_CP019082.1"/>
</dbReference>
<dbReference type="InterPro" id="IPR024755">
    <property type="entry name" value="cpYpsA"/>
</dbReference>
<dbReference type="Gene3D" id="3.40.50.450">
    <property type="match status" value="1"/>
</dbReference>
<evidence type="ECO:0000313" key="2">
    <source>
        <dbReference type="Proteomes" id="UP000186309"/>
    </source>
</evidence>
<dbReference type="Proteomes" id="UP000186309">
    <property type="component" value="Chromosome"/>
</dbReference>
<dbReference type="AlphaFoldDB" id="A0A1U7CNG8"/>
<gene>
    <name evidence="1" type="ORF">BSF38_01928</name>
</gene>
<keyword evidence="2" id="KW-1185">Reference proteome</keyword>
<protein>
    <recommendedName>
        <fullName evidence="3">Molybdenum carrier</fullName>
    </recommendedName>
</protein>
<dbReference type="OrthoDB" id="283616at2"/>
<name>A0A1U7CNG8_9BACT</name>
<accession>A0A1U7CNG8</accession>
<sequence>MNLRVISGGQEGVDASALRVAKRLGLETGGTMPLGWLTEAGPRPEYADLYGMVECQEPGYPARTKANAKSGHVTLWLGPTGSTGYRCTRDACKRLGKPFIEITDLSPESAFAAATIVAGRLLFQHDPVIVNAAGSRASKAPGISEQAEAFLIKFLPALASSRLLG</sequence>
<evidence type="ECO:0008006" key="3">
    <source>
        <dbReference type="Google" id="ProtNLM"/>
    </source>
</evidence>
<dbReference type="STRING" id="1387353.BSF38_01928"/>
<organism evidence="1 2">
    <name type="scientific">Paludisphaera borealis</name>
    <dbReference type="NCBI Taxonomy" id="1387353"/>
    <lineage>
        <taxon>Bacteria</taxon>
        <taxon>Pseudomonadati</taxon>
        <taxon>Planctomycetota</taxon>
        <taxon>Planctomycetia</taxon>
        <taxon>Isosphaerales</taxon>
        <taxon>Isosphaeraceae</taxon>
        <taxon>Paludisphaera</taxon>
    </lineage>
</organism>
<evidence type="ECO:0000313" key="1">
    <source>
        <dbReference type="EMBL" id="APW60458.1"/>
    </source>
</evidence>
<dbReference type="EMBL" id="CP019082">
    <property type="protein sequence ID" value="APW60458.1"/>
    <property type="molecule type" value="Genomic_DNA"/>
</dbReference>
<reference evidence="2" key="1">
    <citation type="submission" date="2016-12" db="EMBL/GenBank/DDBJ databases">
        <title>Comparative genomics of four Isosphaeraceae planctomycetes: a common pool of plasmids and glycoside hydrolase genes.</title>
        <authorList>
            <person name="Ivanova A."/>
        </authorList>
    </citation>
    <scope>NUCLEOTIDE SEQUENCE [LARGE SCALE GENOMIC DNA]</scope>
    <source>
        <strain evidence="2">PX4</strain>
    </source>
</reference>
<dbReference type="KEGG" id="pbor:BSF38_01928"/>
<dbReference type="Pfam" id="PF12694">
    <property type="entry name" value="cpYpsA"/>
    <property type="match status" value="1"/>
</dbReference>